<feature type="compositionally biased region" description="Polar residues" evidence="1">
    <location>
        <begin position="1279"/>
        <end position="1288"/>
    </location>
</feature>
<feature type="domain" description="Csf1 C-terminal region" evidence="4">
    <location>
        <begin position="2528"/>
        <end position="3167"/>
    </location>
</feature>
<feature type="compositionally biased region" description="Polar residues" evidence="1">
    <location>
        <begin position="2522"/>
        <end position="2533"/>
    </location>
</feature>
<feature type="compositionally biased region" description="Polar residues" evidence="1">
    <location>
        <begin position="228"/>
        <end position="251"/>
    </location>
</feature>
<feature type="compositionally biased region" description="Basic and acidic residues" evidence="1">
    <location>
        <begin position="133"/>
        <end position="150"/>
    </location>
</feature>
<comment type="caution">
    <text evidence="5">The sequence shown here is derived from an EMBL/GenBank/DDBJ whole genome shotgun (WGS) entry which is preliminary data.</text>
</comment>
<feature type="compositionally biased region" description="Basic residues" evidence="1">
    <location>
        <begin position="2284"/>
        <end position="2294"/>
    </location>
</feature>
<feature type="region of interest" description="Disordered" evidence="1">
    <location>
        <begin position="117"/>
        <end position="150"/>
    </location>
</feature>
<feature type="region of interest" description="Disordered" evidence="1">
    <location>
        <begin position="3166"/>
        <end position="3227"/>
    </location>
</feature>
<feature type="compositionally biased region" description="Basic and acidic residues" evidence="1">
    <location>
        <begin position="1258"/>
        <end position="1275"/>
    </location>
</feature>
<accession>A0ABR1NA02</accession>
<sequence>MANNELTSQPLGAHRGLIWQFLVELLVCGILTVFFLFYFNRLFATLVSYGIRAYTWHTYRAYIDIESLQISLLGGRLFWKDIRYHGHNQTILIHGGYLTWRFWYGKVKQTEIFDRGRVTPKPGQLHTSSTEDSGSRERSHNDARAEEGGKQKIKELPCRISIKVSGVEAFLYNRTPAYDSILENFTRATDTAKSTPSPGRDVPVSQQSTYAPTAFSDKVQSVLHRRNTNSSKQKSTSRVGTTSADAQNSASESEEAKKPPEIPSFLRFLPVRIDCNKAAVVMGNESTPSVLVAKCDKASGEITAAHAGPLDLYKQVFNLDFDKPTIHMKPNPDYKNPQLATAARLKRHGQDEAIPGISKRERRLSLWRRALTPVQDLFYHFNSSQNSLADSRKPKKNRAPPAQPPFLAQGRWQGLTRYLDDDDHNEHDEWDGVEYAKFSLIADCSRLSMSLFWDVPGIVPTLSTNFERQTSFNTLDINGSLPPEYGLDLHVYDAMFHYGPWADRHRVILQNYFFPALFTDSIPAKPLAPGDTRVATVFKIFISLEEQCVLRIPLREKSKDWKWKGRAHTVAGSSRNASKANGRTRGRRKHSRAAKREAGATAQNVRPFGWLDIVVEANSTISYVMDMVAGPQGYTNSLDVDLRGTESFSSVNHDLLWKSGAVEMDCNLSSPLKWNALRQWGFNMRFNDMDLFLLRDHMFLITDLVNDWGSGPPSEYYTFTPFKYFLNMDFQNLRLYLNTNDSNIINNPADLEDNHFILFHGKNLGVHLGIPLEKFQPIENCITFDARGDEISLDLSLPPGNTAAAFLKDKHLADLKELIVLGSYDYFSETALGLTDRLHLDVRGSSLVLTMYGFLIKHFMTFKDNYFGEDMHFKTLEEFRELPQSNGAEAPPINSAEQAASKSNDLDVILTIEANDSSVLLPANLYTAEDHIRVDVPFFHQDLRVTNYYMDLAMDFSPLSASLGVVNAKEGAGVDNSQTQLYVSLIKLHGHHTFGLPPAEPSYLCGWEFNIGSITGECSAMLLDKFAGFGSCFAFCLDDDENALPLVNSAIIHDVNFFRVKTNAVSMWLHVAQEALLIRADPISVDFNDWARSTFSQRLNVLIPGLVVACVDSRTASRQRNRSGAAKVEPQAYLQTDIRLSMLKRKLHFTDDRRAQQAHVKESDLRTHRAQWLLLDDIESFERPNPALRVDPPAMQSPFPPTPLNGSSTIRHGSVSTESSTCSGPSKLSISTASIRQGSLAKPNSRVENLRRMASKGSLKESIEAAQRPKSDKLRRNLSGDSNMTRPSTPERRLTSPYATPMSLAEGRDYFAPLKPSIALTSSLETPYFPLHGVDFDTSEVPEFPQRPSHWATHLKNAVMFNDVSNKTFDENFSHTSFLVSFEPGIRALITPNAVSTVVNLIDTLQPRHPRDILDDFQMTIMGKIIDLQKLIDGKGSSTECNLRLPSFHLRFVSNIPPLNGERTNTGKDQYDLVLDHLAVSVRDKKWPKQEGDKSTLSLHTTLKSISVSAREKHTGRTGNDVAVSAELTELLVWLVAGSSASVNVRFKDMDIATSSKHVQYLASLIHRTALLADEIGAKFAELVAKSQRRLRYLAYALTIAGKDIPDPAFITRPSYAIRAANSHLRNHDSWKIISRLHYIYDCLSPEVRQDIIDKCMRGQSMCPPDAENCVIEAWDQWRTWDLAHVRKSLAMRELYGSTPDFSDAQEKKPMRIDASVRTGAIRLIVDPGPEQSDVLFKLLSIDVAVSPPAPPSGLMLHEAQRSTVVEVSTKNVAIKISWEICALVENVLRLFQSEAPQAHRAADKNDALDISPHIKDTPEVHSFQIAFATDTGSIAIDTINLRYLSTINAMKLSVVGTDKTAMKEGVSISALIHSNAAGSELRSRGRLLTRMQVVRPSIFVSHDDADWRQTTPEGWLLIGKSGELSIKVVEDVLGILEVANSVICDEVAYFAGQVQSFKTTKVESPRTPEKKDGAVLPNITVALLMDSYRIEIALLQSLSYVVSGNIGRVSIAPLFDKDPTLTVNFDVDRQSHCLQNHKKRQSQTVAAFTLPLQNGTLTMVHSRTGLKIGFNCIMDTFIIEASAVHGLLLAINEPEVMNVLNTIKDDIEVLQTNVKEALPQSKPKQPPVLEEKVDLPIAFDANFVMAGIGILARAPTKLPDSSTATIAFEMNRIQVKATNLGPDNQLLPLPEFSALLPHISLSCQLSDGDKVKDCGNLFFGLELRGALQSGTWKIPKRNYRVRSTGLEINIFADTASAAVEVMNHLQERIKGLDLSRERRYLRKLRQPRQRPSHKTLGDGNDAEEVDQMAASGLFTTAASLELSDIQISWIVGNSVSAYPGRERNDLVLSFKRIELATRSEETARLSIEDVQLQMVPTNQSKRLRSANSALLPEVVFNVSYISSSTERRFAFNAAGKSLDLRLDSKFILPASILEESISLAGQKVHAATESWHMAAANLTTTDGQSDGQSAKKLIGNKRLSSLLVDADFAGAVVTLQGQAPVTSAAPRTSGTGAGRSGRYGQFSSEGSNTSTTLRAPGVTLKVEYRDDSTDPSLNAELKVDASTNMLHPSVVPLIMDISNSVKEVVQHKGDNVPKRPRKPTEPKHPQKFLEEENLITADPSAILGKTRLNLGLRICKQEFSLSCQPIARVAATARFEDIYLTINSIKSTEQGHFFAVSATFDHLQASVQHVYSRESTFSFDVNRVVLSVMNSKHLSGTSGISAILKIDPMRTHINARQLQDFLLFREIWIPPEVRRASKPASPAPNEGPQEYLVQRYEQVTAAAAFPWNATVSIEELAVDLDLGQAIGKPSFKIVNLWASSKKTSDWEENLCIGMERISIDSAGRTSGFVELLDSKVRTSISWPSRGEGVRRSPHIQASLGFDRLSLKTSFDYQPFAVADITTFNFLMYNVRGPHIGARDRLVVMLEGDKVQAFITTTSAAQAIALSQAFDRLISENQTAYKQSIKDIERFLRRTSSASSTPPEGSGSETPPKPDKDQEAKTPISLHTDVVVTLSSISFGAFPSTFSDHQILLLTASDVQARFAVGLEDFKIHSGLGMTLGELSVALASINHKGPQAVSDLTVEDVVANAAAARGGTILRVPKVIAAMQTWQASGSNHIDYIFKSSFEGKVDVGWNYSRISFIRNMWNTHSRALANRLGKPLPESAVKITGGGLSDSAKSPTDPNAPPLPSPLAATNGANNSPTKTPDDSNTAASSPASPSAADSNKITAVVNVPQSRYEYTALETPVIETPQLRDMGEATPPLEWIGLHRDRLPNVTHQIVIVTLLEIVKEVEDAYASILGST</sequence>
<gene>
    <name evidence="5" type="ORF">JOL62DRAFT_572996</name>
</gene>
<feature type="region of interest" description="Disordered" evidence="1">
    <location>
        <begin position="2500"/>
        <end position="2533"/>
    </location>
</feature>
<organism evidence="5 6">
    <name type="scientific">Phyllosticta paracitricarpa</name>
    <dbReference type="NCBI Taxonomy" id="2016321"/>
    <lineage>
        <taxon>Eukaryota</taxon>
        <taxon>Fungi</taxon>
        <taxon>Dikarya</taxon>
        <taxon>Ascomycota</taxon>
        <taxon>Pezizomycotina</taxon>
        <taxon>Dothideomycetes</taxon>
        <taxon>Dothideomycetes incertae sedis</taxon>
        <taxon>Botryosphaeriales</taxon>
        <taxon>Phyllostictaceae</taxon>
        <taxon>Phyllosticta</taxon>
    </lineage>
</organism>
<reference evidence="5 6" key="1">
    <citation type="submission" date="2024-04" db="EMBL/GenBank/DDBJ databases">
        <title>Phyllosticta paracitricarpa is synonymous to the EU quarantine fungus P. citricarpa based on phylogenomic analyses.</title>
        <authorList>
            <consortium name="Lawrence Berkeley National Laboratory"/>
            <person name="Van ingen-buijs V.A."/>
            <person name="Van westerhoven A.C."/>
            <person name="Haridas S."/>
            <person name="Skiadas P."/>
            <person name="Martin F."/>
            <person name="Groenewald J.Z."/>
            <person name="Crous P.W."/>
            <person name="Seidl M.F."/>
        </authorList>
    </citation>
    <scope>NUCLEOTIDE SEQUENCE [LARGE SCALE GENOMIC DNA]</scope>
    <source>
        <strain evidence="5 6">CBS 141358</strain>
    </source>
</reference>
<keyword evidence="2" id="KW-0472">Membrane</keyword>
<evidence type="ECO:0000259" key="4">
    <source>
        <dbReference type="Pfam" id="PF25038"/>
    </source>
</evidence>
<evidence type="ECO:0008006" key="7">
    <source>
        <dbReference type="Google" id="ProtNLM"/>
    </source>
</evidence>
<dbReference type="Pfam" id="PF21678">
    <property type="entry name" value="Csf1_N"/>
    <property type="match status" value="2"/>
</dbReference>
<proteinExistence type="predicted"/>
<keyword evidence="2" id="KW-0812">Transmembrane</keyword>
<evidence type="ECO:0000313" key="6">
    <source>
        <dbReference type="Proteomes" id="UP001367316"/>
    </source>
</evidence>
<feature type="domain" description="Csf1 N-terminal" evidence="3">
    <location>
        <begin position="147"/>
        <end position="562"/>
    </location>
</feature>
<feature type="compositionally biased region" description="Basic residues" evidence="1">
    <location>
        <begin position="582"/>
        <end position="593"/>
    </location>
</feature>
<dbReference type="EMBL" id="JBBPBF010000013">
    <property type="protein sequence ID" value="KAK7611669.1"/>
    <property type="molecule type" value="Genomic_DNA"/>
</dbReference>
<feature type="region of interest" description="Disordered" evidence="1">
    <location>
        <begin position="213"/>
        <end position="259"/>
    </location>
</feature>
<feature type="domain" description="Csf1 N-terminal" evidence="3">
    <location>
        <begin position="600"/>
        <end position="885"/>
    </location>
</feature>
<feature type="domain" description="Csf1 C-terminal region" evidence="4">
    <location>
        <begin position="3236"/>
        <end position="3304"/>
    </location>
</feature>
<dbReference type="Proteomes" id="UP001367316">
    <property type="component" value="Unassembled WGS sequence"/>
</dbReference>
<dbReference type="Pfam" id="PF25038">
    <property type="entry name" value="Csf1_C"/>
    <property type="match status" value="2"/>
</dbReference>
<dbReference type="InterPro" id="IPR056779">
    <property type="entry name" value="Csf1_C"/>
</dbReference>
<evidence type="ECO:0000313" key="5">
    <source>
        <dbReference type="EMBL" id="KAK7611669.1"/>
    </source>
</evidence>
<feature type="compositionally biased region" description="Polar residues" evidence="1">
    <location>
        <begin position="1204"/>
        <end position="1237"/>
    </location>
</feature>
<dbReference type="InterPro" id="IPR029636">
    <property type="entry name" value="Csf1"/>
</dbReference>
<name>A0ABR1NA02_9PEZI</name>
<feature type="compositionally biased region" description="Polar residues" evidence="1">
    <location>
        <begin position="2974"/>
        <end position="2989"/>
    </location>
</feature>
<feature type="region of interest" description="Disordered" evidence="1">
    <location>
        <begin position="2974"/>
        <end position="3000"/>
    </location>
</feature>
<keyword evidence="6" id="KW-1185">Reference proteome</keyword>
<evidence type="ECO:0000259" key="3">
    <source>
        <dbReference type="Pfam" id="PF21678"/>
    </source>
</evidence>
<feature type="compositionally biased region" description="Low complexity" evidence="1">
    <location>
        <begin position="3209"/>
        <end position="3226"/>
    </location>
</feature>
<feature type="region of interest" description="Disordered" evidence="1">
    <location>
        <begin position="1184"/>
        <end position="1296"/>
    </location>
</feature>
<keyword evidence="2" id="KW-1133">Transmembrane helix</keyword>
<dbReference type="PANTHER" id="PTHR32085">
    <property type="entry name" value="PROTEIN CSF1"/>
    <property type="match status" value="1"/>
</dbReference>
<evidence type="ECO:0000256" key="2">
    <source>
        <dbReference type="SAM" id="Phobius"/>
    </source>
</evidence>
<feature type="region of interest" description="Disordered" evidence="1">
    <location>
        <begin position="2284"/>
        <end position="2303"/>
    </location>
</feature>
<dbReference type="PANTHER" id="PTHR32085:SF3">
    <property type="entry name" value="PROTEIN CSF1"/>
    <property type="match status" value="1"/>
</dbReference>
<feature type="transmembrane region" description="Helical" evidence="2">
    <location>
        <begin position="21"/>
        <end position="39"/>
    </location>
</feature>
<protein>
    <recommendedName>
        <fullName evidence="7">Fermentation associated protein</fullName>
    </recommendedName>
</protein>
<feature type="region of interest" description="Disordered" evidence="1">
    <location>
        <begin position="568"/>
        <end position="600"/>
    </location>
</feature>
<dbReference type="InterPro" id="IPR048636">
    <property type="entry name" value="Csf1_N"/>
</dbReference>
<evidence type="ECO:0000256" key="1">
    <source>
        <dbReference type="SAM" id="MobiDB-lite"/>
    </source>
</evidence>
<feature type="region of interest" description="Disordered" evidence="1">
    <location>
        <begin position="386"/>
        <end position="406"/>
    </location>
</feature>
<feature type="compositionally biased region" description="Polar residues" evidence="1">
    <location>
        <begin position="571"/>
        <end position="581"/>
    </location>
</feature>